<evidence type="ECO:0000313" key="2">
    <source>
        <dbReference type="EMBL" id="VBB43826.1"/>
    </source>
</evidence>
<proteinExistence type="predicted"/>
<dbReference type="AlphaFoldDB" id="A0A653A6W8"/>
<organism evidence="2">
    <name type="scientific">Uncultured Desulfatiglans sp</name>
    <dbReference type="NCBI Taxonomy" id="1748965"/>
    <lineage>
        <taxon>Bacteria</taxon>
        <taxon>Pseudomonadati</taxon>
        <taxon>Thermodesulfobacteriota</taxon>
        <taxon>Desulfobacteria</taxon>
        <taxon>Desulfatiglandales</taxon>
        <taxon>Desulfatiglandaceae</taxon>
        <taxon>Desulfatiglans</taxon>
        <taxon>environmental samples</taxon>
    </lineage>
</organism>
<evidence type="ECO:0000259" key="1">
    <source>
        <dbReference type="Pfam" id="PF12706"/>
    </source>
</evidence>
<protein>
    <recommendedName>
        <fullName evidence="1">Metallo-beta-lactamase domain-containing protein</fullName>
    </recommendedName>
</protein>
<dbReference type="Pfam" id="PF12706">
    <property type="entry name" value="Lactamase_B_2"/>
    <property type="match status" value="1"/>
</dbReference>
<accession>A0A653A6W8</accession>
<feature type="domain" description="Metallo-beta-lactamase" evidence="1">
    <location>
        <begin position="37"/>
        <end position="238"/>
    </location>
</feature>
<dbReference type="InterPro" id="IPR036866">
    <property type="entry name" value="RibonucZ/Hydroxyglut_hydro"/>
</dbReference>
<gene>
    <name evidence="2" type="ORF">TRIP_B330016</name>
</gene>
<dbReference type="PANTHER" id="PTHR42663:SF6">
    <property type="entry name" value="HYDROLASE C777.06C-RELATED"/>
    <property type="match status" value="1"/>
</dbReference>
<dbReference type="SUPFAM" id="SSF56281">
    <property type="entry name" value="Metallo-hydrolase/oxidoreductase"/>
    <property type="match status" value="1"/>
</dbReference>
<dbReference type="PANTHER" id="PTHR42663">
    <property type="entry name" value="HYDROLASE C777.06C-RELATED-RELATED"/>
    <property type="match status" value="1"/>
</dbReference>
<dbReference type="Gene3D" id="3.60.15.10">
    <property type="entry name" value="Ribonuclease Z/Hydroxyacylglutathione hydrolase-like"/>
    <property type="match status" value="1"/>
</dbReference>
<sequence length="271" mass="31467">MGIPKPLCECSVCKEARRKGGRYRRTGPSAFIHDEHVLIDTPAEVCEQINRCRLDRIDHLLFTHLDPDHVEGFRAVEQMALDFRSWEAYPGKRIRLHLPEALDERIREIRSVYGPLIDFYERQGFVEREAFDETTRMGALLVTAIPVERGAQTAFVFVFEDARNRIVYAPCDIKPFPEERPEVQHADLLVIQPGIFEEGLKHGFHYPAEHVSRQTLYTFEETLALAGRISARQILFVHLEEYWNRGLDDYRALEKTLPNARFAYDGLTVRL</sequence>
<dbReference type="EMBL" id="UPXX01000027">
    <property type="protein sequence ID" value="VBB43826.1"/>
    <property type="molecule type" value="Genomic_DNA"/>
</dbReference>
<name>A0A653A6W8_UNCDX</name>
<reference evidence="2" key="1">
    <citation type="submission" date="2018-07" db="EMBL/GenBank/DDBJ databases">
        <authorList>
            <consortium name="Genoscope - CEA"/>
            <person name="William W."/>
        </authorList>
    </citation>
    <scope>NUCLEOTIDE SEQUENCE</scope>
    <source>
        <strain evidence="2">IK1</strain>
    </source>
</reference>
<dbReference type="InterPro" id="IPR001279">
    <property type="entry name" value="Metallo-B-lactamas"/>
</dbReference>